<evidence type="ECO:0000256" key="6">
    <source>
        <dbReference type="PROSITE-ProRule" id="PRU00050"/>
    </source>
</evidence>
<evidence type="ECO:0000313" key="11">
    <source>
        <dbReference type="EMBL" id="MFC3957409.1"/>
    </source>
</evidence>
<feature type="domain" description="Response regulatory" evidence="9">
    <location>
        <begin position="3"/>
        <end position="118"/>
    </location>
</feature>
<dbReference type="GeneID" id="73904420"/>
<dbReference type="HAMAP" id="MF_00099">
    <property type="entry name" value="CheB_chemtxs"/>
    <property type="match status" value="1"/>
</dbReference>
<sequence length="402" mass="41481">MTRVLVVDDSRFIRTVVEDALCAAGYDVETASDGEAAIDAVRAFEPDVVTMDVEMPGVDGIETVDRIMATDPTPIVMLSVHTDDGADASMEALNRGAMAIIDKPDGTDDRSLADLTDELVSTVDELASASTAALALAQTTAAAHRSRTRTRMVTGSSGPVDVTSGSTASMTGGSAIPESSRRALDASESWADASVDLDRSPDTPPTIVIGASTGGPRIVEGIVEALPRALDARILVVQHMPAGFTERFADRLDRRTDYSVREATDSDRLTAGEALVAPGDAHVECVRSTGSGLLVSLSTGSRVHGVRPSIDVTMESVAAAQPAAMVGVVCSGMGRDGASGIQAIHDAGGRTFAQDERTSPVFGIPKQAIATGAVDEIVPAPSLPERIVATVMDGNADCGGAH</sequence>
<organism evidence="11 12">
    <name type="scientific">Halovivax cerinus</name>
    <dbReference type="NCBI Taxonomy" id="1487865"/>
    <lineage>
        <taxon>Archaea</taxon>
        <taxon>Methanobacteriati</taxon>
        <taxon>Methanobacteriota</taxon>
        <taxon>Stenosarchaea group</taxon>
        <taxon>Halobacteria</taxon>
        <taxon>Halobacteriales</taxon>
        <taxon>Natrialbaceae</taxon>
        <taxon>Halovivax</taxon>
    </lineage>
</organism>
<evidence type="ECO:0000256" key="7">
    <source>
        <dbReference type="PROSITE-ProRule" id="PRU00169"/>
    </source>
</evidence>
<name>A0ABD5NJV5_9EURY</name>
<dbReference type="PIRSF" id="PIRSF000876">
    <property type="entry name" value="RR_chemtxs_CheB"/>
    <property type="match status" value="1"/>
</dbReference>
<comment type="similarity">
    <text evidence="5">Belongs to the CheB family.</text>
</comment>
<dbReference type="GO" id="GO:0008168">
    <property type="term" value="F:methyltransferase activity"/>
    <property type="evidence" value="ECO:0007669"/>
    <property type="project" value="UniProtKB-KW"/>
</dbReference>
<evidence type="ECO:0000259" key="10">
    <source>
        <dbReference type="PROSITE" id="PS50122"/>
    </source>
</evidence>
<dbReference type="GO" id="GO:0008984">
    <property type="term" value="F:protein-glutamate methylesterase activity"/>
    <property type="evidence" value="ECO:0007669"/>
    <property type="project" value="UniProtKB-UniRule"/>
</dbReference>
<dbReference type="RefSeq" id="WP_256531669.1">
    <property type="nucleotide sequence ID" value="NZ_CP101824.1"/>
</dbReference>
<dbReference type="EC" id="3.1.1.61" evidence="5"/>
<evidence type="ECO:0000256" key="2">
    <source>
        <dbReference type="ARBA" id="ARBA00022500"/>
    </source>
</evidence>
<keyword evidence="11" id="KW-0808">Transferase</keyword>
<dbReference type="AlphaFoldDB" id="A0ABD5NJV5"/>
<comment type="catalytic activity">
    <reaction evidence="5">
        <text>L-glutaminyl-[protein] + H2O = L-glutamyl-[protein] + NH4(+)</text>
        <dbReference type="Rhea" id="RHEA:16441"/>
        <dbReference type="Rhea" id="RHEA-COMP:10207"/>
        <dbReference type="Rhea" id="RHEA-COMP:10208"/>
        <dbReference type="ChEBI" id="CHEBI:15377"/>
        <dbReference type="ChEBI" id="CHEBI:28938"/>
        <dbReference type="ChEBI" id="CHEBI:29973"/>
        <dbReference type="ChEBI" id="CHEBI:30011"/>
        <dbReference type="EC" id="3.5.1.44"/>
    </reaction>
</comment>
<dbReference type="InterPro" id="IPR008248">
    <property type="entry name" value="CheB-like"/>
</dbReference>
<dbReference type="Gene3D" id="3.40.50.180">
    <property type="entry name" value="Methylesterase CheB, C-terminal domain"/>
    <property type="match status" value="1"/>
</dbReference>
<dbReference type="Gene3D" id="3.40.50.2300">
    <property type="match status" value="1"/>
</dbReference>
<dbReference type="InterPro" id="IPR000673">
    <property type="entry name" value="Sig_transdc_resp-reg_Me-estase"/>
</dbReference>
<dbReference type="InterPro" id="IPR035909">
    <property type="entry name" value="CheB_C"/>
</dbReference>
<feature type="active site" evidence="5 6">
    <location>
        <position position="212"/>
    </location>
</feature>
<evidence type="ECO:0000256" key="3">
    <source>
        <dbReference type="ARBA" id="ARBA00022801"/>
    </source>
</evidence>
<dbReference type="GO" id="GO:0005737">
    <property type="term" value="C:cytoplasm"/>
    <property type="evidence" value="ECO:0007669"/>
    <property type="project" value="UniProtKB-SubCell"/>
</dbReference>
<keyword evidence="12" id="KW-1185">Reference proteome</keyword>
<dbReference type="GO" id="GO:0006935">
    <property type="term" value="P:chemotaxis"/>
    <property type="evidence" value="ECO:0007669"/>
    <property type="project" value="UniProtKB-UniRule"/>
</dbReference>
<dbReference type="SUPFAM" id="SSF52172">
    <property type="entry name" value="CheY-like"/>
    <property type="match status" value="1"/>
</dbReference>
<dbReference type="Pfam" id="PF00072">
    <property type="entry name" value="Response_reg"/>
    <property type="match status" value="1"/>
</dbReference>
<dbReference type="EC" id="3.5.1.44" evidence="5"/>
<dbReference type="CDD" id="cd16432">
    <property type="entry name" value="CheB_Rec"/>
    <property type="match status" value="1"/>
</dbReference>
<accession>A0ABD5NJV5</accession>
<dbReference type="Proteomes" id="UP001595846">
    <property type="component" value="Unassembled WGS sequence"/>
</dbReference>
<comment type="subcellular location">
    <subcellularLocation>
        <location evidence="5">Cytoplasm</location>
    </subcellularLocation>
</comment>
<reference evidence="11 12" key="1">
    <citation type="journal article" date="2019" name="Int. J. Syst. Evol. Microbiol.">
        <title>The Global Catalogue of Microorganisms (GCM) 10K type strain sequencing project: providing services to taxonomists for standard genome sequencing and annotation.</title>
        <authorList>
            <consortium name="The Broad Institute Genomics Platform"/>
            <consortium name="The Broad Institute Genome Sequencing Center for Infectious Disease"/>
            <person name="Wu L."/>
            <person name="Ma J."/>
        </authorList>
    </citation>
    <scope>NUCLEOTIDE SEQUENCE [LARGE SCALE GENOMIC DNA]</scope>
    <source>
        <strain evidence="11 12">IBRC-M 10256</strain>
    </source>
</reference>
<dbReference type="EMBL" id="JBHSAQ010000001">
    <property type="protein sequence ID" value="MFC3957409.1"/>
    <property type="molecule type" value="Genomic_DNA"/>
</dbReference>
<dbReference type="GO" id="GO:0000160">
    <property type="term" value="P:phosphorelay signal transduction system"/>
    <property type="evidence" value="ECO:0007669"/>
    <property type="project" value="UniProtKB-UniRule"/>
</dbReference>
<feature type="active site" evidence="5 6">
    <location>
        <position position="336"/>
    </location>
</feature>
<evidence type="ECO:0000256" key="4">
    <source>
        <dbReference type="ARBA" id="ARBA00048267"/>
    </source>
</evidence>
<dbReference type="NCBIfam" id="NF001965">
    <property type="entry name" value="PRK00742.1"/>
    <property type="match status" value="1"/>
</dbReference>
<dbReference type="PANTHER" id="PTHR42872">
    <property type="entry name" value="PROTEIN-GLUTAMATE METHYLESTERASE/PROTEIN-GLUTAMINE GLUTAMINASE"/>
    <property type="match status" value="1"/>
</dbReference>
<dbReference type="Pfam" id="PF01339">
    <property type="entry name" value="CheB_methylest"/>
    <property type="match status" value="1"/>
</dbReference>
<evidence type="ECO:0000256" key="5">
    <source>
        <dbReference type="HAMAP-Rule" id="MF_00099"/>
    </source>
</evidence>
<comment type="function">
    <text evidence="5">Involved in chemotaxis. Part of a chemotaxis signal transduction system that modulates chemotaxis in response to various stimuli. Catalyzes the demethylation of specific methylglutamate residues introduced into the chemoreceptors (methyl-accepting chemotaxis proteins or MCP) by CheR. Also mediates the irreversible deamidation of specific glutamine residues to glutamic acid.</text>
</comment>
<feature type="region of interest" description="Disordered" evidence="8">
    <location>
        <begin position="145"/>
        <end position="187"/>
    </location>
</feature>
<keyword evidence="2 5" id="KW-0145">Chemotaxis</keyword>
<comment type="domain">
    <text evidence="5">Contains a C-terminal catalytic domain, and an N-terminal region which modulates catalytic activity.</text>
</comment>
<proteinExistence type="inferred from homology"/>
<gene>
    <name evidence="5 11" type="primary">cheB</name>
    <name evidence="11" type="ORF">ACFOUR_03345</name>
</gene>
<dbReference type="InterPro" id="IPR011006">
    <property type="entry name" value="CheY-like_superfamily"/>
</dbReference>
<dbReference type="GO" id="GO:0032259">
    <property type="term" value="P:methylation"/>
    <property type="evidence" value="ECO:0007669"/>
    <property type="project" value="UniProtKB-KW"/>
</dbReference>
<dbReference type="GO" id="GO:0050568">
    <property type="term" value="F:protein-glutamine glutaminase activity"/>
    <property type="evidence" value="ECO:0007669"/>
    <property type="project" value="UniProtKB-UniRule"/>
</dbReference>
<evidence type="ECO:0000256" key="1">
    <source>
        <dbReference type="ARBA" id="ARBA00022490"/>
    </source>
</evidence>
<keyword evidence="11" id="KW-0489">Methyltransferase</keyword>
<evidence type="ECO:0000256" key="8">
    <source>
        <dbReference type="SAM" id="MobiDB-lite"/>
    </source>
</evidence>
<feature type="modified residue" description="4-aspartylphosphate" evidence="5 7">
    <location>
        <position position="52"/>
    </location>
</feature>
<dbReference type="SUPFAM" id="SSF52738">
    <property type="entry name" value="Methylesterase CheB, C-terminal domain"/>
    <property type="match status" value="1"/>
</dbReference>
<protein>
    <recommendedName>
        <fullName evidence="5">Protein-glutamate methylesterase/protein-glutamine glutaminase</fullName>
        <ecNumber evidence="5">3.1.1.61</ecNumber>
        <ecNumber evidence="5">3.5.1.44</ecNumber>
    </recommendedName>
</protein>
<evidence type="ECO:0000259" key="9">
    <source>
        <dbReference type="PROSITE" id="PS50110"/>
    </source>
</evidence>
<dbReference type="InterPro" id="IPR001789">
    <property type="entry name" value="Sig_transdc_resp-reg_receiver"/>
</dbReference>
<dbReference type="PANTHER" id="PTHR42872:SF6">
    <property type="entry name" value="PROTEIN-GLUTAMATE METHYLESTERASE_PROTEIN-GLUTAMINE GLUTAMINASE"/>
    <property type="match status" value="1"/>
</dbReference>
<keyword evidence="1 5" id="KW-0963">Cytoplasm</keyword>
<feature type="active site" evidence="5 6">
    <location>
        <position position="239"/>
    </location>
</feature>
<dbReference type="PROSITE" id="PS50110">
    <property type="entry name" value="RESPONSE_REGULATORY"/>
    <property type="match status" value="1"/>
</dbReference>
<feature type="domain" description="CheB-type methylesterase" evidence="10">
    <location>
        <begin position="201"/>
        <end position="394"/>
    </location>
</feature>
<dbReference type="SMART" id="SM00448">
    <property type="entry name" value="REC"/>
    <property type="match status" value="1"/>
</dbReference>
<comment type="PTM">
    <text evidence="5">Phosphorylated by CheA. Phosphorylation of the N-terminal regulatory domain activates the methylesterase activity.</text>
</comment>
<dbReference type="PROSITE" id="PS50122">
    <property type="entry name" value="CHEB"/>
    <property type="match status" value="1"/>
</dbReference>
<dbReference type="CDD" id="cd17541">
    <property type="entry name" value="REC_CheB-like"/>
    <property type="match status" value="1"/>
</dbReference>
<evidence type="ECO:0000313" key="12">
    <source>
        <dbReference type="Proteomes" id="UP001595846"/>
    </source>
</evidence>
<keyword evidence="3 5" id="KW-0378">Hydrolase</keyword>
<comment type="catalytic activity">
    <reaction evidence="4 5">
        <text>[protein]-L-glutamate 5-O-methyl ester + H2O = L-glutamyl-[protein] + methanol + H(+)</text>
        <dbReference type="Rhea" id="RHEA:23236"/>
        <dbReference type="Rhea" id="RHEA-COMP:10208"/>
        <dbReference type="Rhea" id="RHEA-COMP:10311"/>
        <dbReference type="ChEBI" id="CHEBI:15377"/>
        <dbReference type="ChEBI" id="CHEBI:15378"/>
        <dbReference type="ChEBI" id="CHEBI:17790"/>
        <dbReference type="ChEBI" id="CHEBI:29973"/>
        <dbReference type="ChEBI" id="CHEBI:82795"/>
        <dbReference type="EC" id="3.1.1.61"/>
    </reaction>
</comment>
<feature type="compositionally biased region" description="Low complexity" evidence="8">
    <location>
        <begin position="163"/>
        <end position="175"/>
    </location>
</feature>
<keyword evidence="5 7" id="KW-0597">Phosphoprotein</keyword>
<comment type="caution">
    <text evidence="11">The sequence shown here is derived from an EMBL/GenBank/DDBJ whole genome shotgun (WGS) entry which is preliminary data.</text>
</comment>